<evidence type="ECO:0000313" key="2">
    <source>
        <dbReference type="EMBL" id="JAD54472.1"/>
    </source>
</evidence>
<feature type="region of interest" description="Disordered" evidence="1">
    <location>
        <begin position="1"/>
        <end position="20"/>
    </location>
</feature>
<name>A0A0A9B572_ARUDO</name>
<dbReference type="AlphaFoldDB" id="A0A0A9B572"/>
<reference evidence="2" key="1">
    <citation type="submission" date="2014-09" db="EMBL/GenBank/DDBJ databases">
        <authorList>
            <person name="Magalhaes I.L.F."/>
            <person name="Oliveira U."/>
            <person name="Santos F.R."/>
            <person name="Vidigal T.H.D.A."/>
            <person name="Brescovit A.D."/>
            <person name="Santos A.J."/>
        </authorList>
    </citation>
    <scope>NUCLEOTIDE SEQUENCE</scope>
    <source>
        <tissue evidence="2">Shoot tissue taken approximately 20 cm above the soil surface</tissue>
    </source>
</reference>
<reference evidence="2" key="2">
    <citation type="journal article" date="2015" name="Data Brief">
        <title>Shoot transcriptome of the giant reed, Arundo donax.</title>
        <authorList>
            <person name="Barrero R.A."/>
            <person name="Guerrero F.D."/>
            <person name="Moolhuijzen P."/>
            <person name="Goolsby J.A."/>
            <person name="Tidwell J."/>
            <person name="Bellgard S.E."/>
            <person name="Bellgard M.I."/>
        </authorList>
    </citation>
    <scope>NUCLEOTIDE SEQUENCE</scope>
    <source>
        <tissue evidence="2">Shoot tissue taken approximately 20 cm above the soil surface</tissue>
    </source>
</reference>
<protein>
    <submittedName>
        <fullName evidence="2">Uncharacterized protein</fullName>
    </submittedName>
</protein>
<sequence length="71" mass="8007">MQQQGAQQLGRTAGGGGSTKWLIRQCTTNGFTGGTEQWPIAKEEDHYNRYCGCHLSRIWNMRNPSHFLPVV</sequence>
<feature type="compositionally biased region" description="Polar residues" evidence="1">
    <location>
        <begin position="1"/>
        <end position="10"/>
    </location>
</feature>
<proteinExistence type="predicted"/>
<dbReference type="EMBL" id="GBRH01243423">
    <property type="protein sequence ID" value="JAD54472.1"/>
    <property type="molecule type" value="Transcribed_RNA"/>
</dbReference>
<accession>A0A0A9B572</accession>
<evidence type="ECO:0000256" key="1">
    <source>
        <dbReference type="SAM" id="MobiDB-lite"/>
    </source>
</evidence>
<organism evidence="2">
    <name type="scientific">Arundo donax</name>
    <name type="common">Giant reed</name>
    <name type="synonym">Donax arundinaceus</name>
    <dbReference type="NCBI Taxonomy" id="35708"/>
    <lineage>
        <taxon>Eukaryota</taxon>
        <taxon>Viridiplantae</taxon>
        <taxon>Streptophyta</taxon>
        <taxon>Embryophyta</taxon>
        <taxon>Tracheophyta</taxon>
        <taxon>Spermatophyta</taxon>
        <taxon>Magnoliopsida</taxon>
        <taxon>Liliopsida</taxon>
        <taxon>Poales</taxon>
        <taxon>Poaceae</taxon>
        <taxon>PACMAD clade</taxon>
        <taxon>Arundinoideae</taxon>
        <taxon>Arundineae</taxon>
        <taxon>Arundo</taxon>
    </lineage>
</organism>